<proteinExistence type="predicted"/>
<sequence>MLAKQPIVLPQLRASVPLHRDLAAARSYVCVQWGKERIKAARRDPLQQLLEEVRRIGADVRQLRRGFQLLEEGQTDTSRRLDNVANLPLIGLRRETSKAVDGDLFPFTVVPFNDGSMPTEHRLTDIALIFKNTSLSIALLFLLP</sequence>
<dbReference type="EMBL" id="MU970112">
    <property type="protein sequence ID" value="KAK9320907.1"/>
    <property type="molecule type" value="Genomic_DNA"/>
</dbReference>
<organism evidence="1 2">
    <name type="scientific">Lipomyces orientalis</name>
    <dbReference type="NCBI Taxonomy" id="1233043"/>
    <lineage>
        <taxon>Eukaryota</taxon>
        <taxon>Fungi</taxon>
        <taxon>Dikarya</taxon>
        <taxon>Ascomycota</taxon>
        <taxon>Saccharomycotina</taxon>
        <taxon>Lipomycetes</taxon>
        <taxon>Lipomycetales</taxon>
        <taxon>Lipomycetaceae</taxon>
        <taxon>Lipomyces</taxon>
    </lineage>
</organism>
<protein>
    <submittedName>
        <fullName evidence="1">Uncharacterized protein</fullName>
    </submittedName>
</protein>
<evidence type="ECO:0000313" key="2">
    <source>
        <dbReference type="Proteomes" id="UP001489719"/>
    </source>
</evidence>
<name>A0ACC3TJ64_9ASCO</name>
<comment type="caution">
    <text evidence="1">The sequence shown here is derived from an EMBL/GenBank/DDBJ whole genome shotgun (WGS) entry which is preliminary data.</text>
</comment>
<reference evidence="2" key="1">
    <citation type="journal article" date="2024" name="Front. Bioeng. Biotechnol.">
        <title>Genome-scale model development and genomic sequencing of the oleaginous clade Lipomyces.</title>
        <authorList>
            <person name="Czajka J.J."/>
            <person name="Han Y."/>
            <person name="Kim J."/>
            <person name="Mondo S.J."/>
            <person name="Hofstad B.A."/>
            <person name="Robles A."/>
            <person name="Haridas S."/>
            <person name="Riley R."/>
            <person name="LaButti K."/>
            <person name="Pangilinan J."/>
            <person name="Andreopoulos W."/>
            <person name="Lipzen A."/>
            <person name="Yan J."/>
            <person name="Wang M."/>
            <person name="Ng V."/>
            <person name="Grigoriev I.V."/>
            <person name="Spatafora J.W."/>
            <person name="Magnuson J.K."/>
            <person name="Baker S.E."/>
            <person name="Pomraning K.R."/>
        </authorList>
    </citation>
    <scope>NUCLEOTIDE SEQUENCE [LARGE SCALE GENOMIC DNA]</scope>
    <source>
        <strain evidence="2">CBS 10300</strain>
    </source>
</reference>
<dbReference type="Proteomes" id="UP001489719">
    <property type="component" value="Unassembled WGS sequence"/>
</dbReference>
<keyword evidence="2" id="KW-1185">Reference proteome</keyword>
<gene>
    <name evidence="1" type="ORF">V1517DRAFT_375185</name>
</gene>
<accession>A0ACC3TJ64</accession>
<evidence type="ECO:0000313" key="1">
    <source>
        <dbReference type="EMBL" id="KAK9320907.1"/>
    </source>
</evidence>